<dbReference type="InterPro" id="IPR052235">
    <property type="entry name" value="Nephronectin_domain"/>
</dbReference>
<evidence type="ECO:0000256" key="1">
    <source>
        <dbReference type="ARBA" id="ARBA00022536"/>
    </source>
</evidence>
<evidence type="ECO:0000313" key="10">
    <source>
        <dbReference type="RefSeq" id="XP_055896191.1"/>
    </source>
</evidence>
<dbReference type="InterPro" id="IPR018097">
    <property type="entry name" value="EGF_Ca-bd_CS"/>
</dbReference>
<feature type="domain" description="EGF-like" evidence="8">
    <location>
        <begin position="117"/>
        <end position="149"/>
    </location>
</feature>
<gene>
    <name evidence="10 11" type="primary">LOC106059807</name>
</gene>
<dbReference type="OMA" id="ECAGKNE"/>
<dbReference type="Pfam" id="PF07645">
    <property type="entry name" value="EGF_CA"/>
    <property type="match status" value="1"/>
</dbReference>
<sequence length="513" mass="58513">MSLSHHLMSALLLLSHVALSVQDNGSTQSPLASNISIKVQKTSETERRRHVCTQEKELAIPVPVRQSYTRGIYNAELNTITYQTAYRTVVKVQLKSQKTNGCCPGWEKSSPHEQGCSKPICQDGCENGGQCISPNVCMCGDGYTGYRCQIEINECEARHKCQQICINTPGSYECACREGFKVSEDGFGCELCLSCTKEFQDIMYQMDSVAEVRQEIDDIQDMKNRALKFEEFQKDVIELRDLKVQMKNLKENRAIEQSIDNIKIEMSTLKEDQESDTAAMSELKNQLKELQEVKHELTTLRELKKQVNDLQELKLQVKALQELKSELKTLLEMKVLADTIPEIHKDIEELFLLANTTSKLTMIRSQLDKLTRDKADVVQVRAVNQSLQILRPVLEEIPRLKTQVDRVMEMTSESGDGEDLRKQLIEMTSRVKQLEDDKKVLQSNLTLIMTNYESSVNAFQHREQTTQDLMTSTSPYDMFETDMPLDRLASLSQQISILEEKMAQCSCDDYSRG</sequence>
<keyword evidence="3" id="KW-0677">Repeat</keyword>
<organism evidence="9 11">
    <name type="scientific">Biomphalaria glabrata</name>
    <name type="common">Bloodfluke planorb</name>
    <name type="synonym">Freshwater snail</name>
    <dbReference type="NCBI Taxonomy" id="6526"/>
    <lineage>
        <taxon>Eukaryota</taxon>
        <taxon>Metazoa</taxon>
        <taxon>Spiralia</taxon>
        <taxon>Lophotrochozoa</taxon>
        <taxon>Mollusca</taxon>
        <taxon>Gastropoda</taxon>
        <taxon>Heterobranchia</taxon>
        <taxon>Euthyneura</taxon>
        <taxon>Panpulmonata</taxon>
        <taxon>Hygrophila</taxon>
        <taxon>Lymnaeoidea</taxon>
        <taxon>Planorbidae</taxon>
        <taxon>Biomphalaria</taxon>
    </lineage>
</organism>
<evidence type="ECO:0000313" key="11">
    <source>
        <dbReference type="RefSeq" id="XP_055896192.1"/>
    </source>
</evidence>
<dbReference type="PANTHER" id="PTHR24050">
    <property type="entry name" value="PA14 DOMAIN-CONTAINING PROTEIN"/>
    <property type="match status" value="1"/>
</dbReference>
<dbReference type="GeneID" id="106059807"/>
<dbReference type="PROSITE" id="PS00022">
    <property type="entry name" value="EGF_1"/>
    <property type="match status" value="1"/>
</dbReference>
<protein>
    <submittedName>
        <fullName evidence="10 11">Myosin-3-like isoform X1</fullName>
    </submittedName>
</protein>
<comment type="caution">
    <text evidence="5">Lacks conserved residue(s) required for the propagation of feature annotation.</text>
</comment>
<dbReference type="PROSITE" id="PS50026">
    <property type="entry name" value="EGF_3"/>
    <property type="match status" value="1"/>
</dbReference>
<dbReference type="CDD" id="cd00054">
    <property type="entry name" value="EGF_CA"/>
    <property type="match status" value="2"/>
</dbReference>
<dbReference type="PANTHER" id="PTHR24050:SF28">
    <property type="entry name" value="UROMODULIN-LIKE"/>
    <property type="match status" value="1"/>
</dbReference>
<dbReference type="SMART" id="SM00181">
    <property type="entry name" value="EGF"/>
    <property type="match status" value="2"/>
</dbReference>
<evidence type="ECO:0000256" key="5">
    <source>
        <dbReference type="PROSITE-ProRule" id="PRU00076"/>
    </source>
</evidence>
<feature type="coiled-coil region" evidence="6">
    <location>
        <begin position="417"/>
        <end position="444"/>
    </location>
</feature>
<dbReference type="OrthoDB" id="6063061at2759"/>
<proteinExistence type="predicted"/>
<dbReference type="InterPro" id="IPR001881">
    <property type="entry name" value="EGF-like_Ca-bd_dom"/>
</dbReference>
<dbReference type="InterPro" id="IPR000742">
    <property type="entry name" value="EGF"/>
</dbReference>
<reference evidence="10 11" key="1">
    <citation type="submission" date="2025-04" db="UniProtKB">
        <authorList>
            <consortium name="RefSeq"/>
        </authorList>
    </citation>
    <scope>IDENTIFICATION</scope>
</reference>
<feature type="disulfide bond" evidence="5">
    <location>
        <begin position="139"/>
        <end position="148"/>
    </location>
</feature>
<dbReference type="PROSITE" id="PS01187">
    <property type="entry name" value="EGF_CA"/>
    <property type="match status" value="1"/>
</dbReference>
<feature type="coiled-coil region" evidence="6">
    <location>
        <begin position="232"/>
        <end position="333"/>
    </location>
</feature>
<keyword evidence="2 7" id="KW-0732">Signal</keyword>
<evidence type="ECO:0000256" key="4">
    <source>
        <dbReference type="ARBA" id="ARBA00023157"/>
    </source>
</evidence>
<dbReference type="SMART" id="SM00179">
    <property type="entry name" value="EGF_CA"/>
    <property type="match status" value="1"/>
</dbReference>
<feature type="chain" id="PRO_5044703018" evidence="7">
    <location>
        <begin position="21"/>
        <end position="513"/>
    </location>
</feature>
<keyword evidence="4 5" id="KW-1015">Disulfide bond</keyword>
<dbReference type="PROSITE" id="PS01186">
    <property type="entry name" value="EGF_2"/>
    <property type="match status" value="2"/>
</dbReference>
<keyword evidence="9" id="KW-1185">Reference proteome</keyword>
<feature type="disulfide bond" evidence="5">
    <location>
        <begin position="121"/>
        <end position="131"/>
    </location>
</feature>
<dbReference type="AlphaFoldDB" id="A0A9W3B9Q2"/>
<accession>A0A9W3B9Q2</accession>
<keyword evidence="1 5" id="KW-0245">EGF-like domain</keyword>
<dbReference type="PROSITE" id="PS00010">
    <property type="entry name" value="ASX_HYDROXYL"/>
    <property type="match status" value="1"/>
</dbReference>
<evidence type="ECO:0000259" key="8">
    <source>
        <dbReference type="PROSITE" id="PS50026"/>
    </source>
</evidence>
<dbReference type="SUPFAM" id="SSF57196">
    <property type="entry name" value="EGF/Laminin"/>
    <property type="match status" value="1"/>
</dbReference>
<name>A0A9W3B9Q2_BIOGL</name>
<dbReference type="Gene3D" id="2.10.25.10">
    <property type="entry name" value="Laminin"/>
    <property type="match status" value="2"/>
</dbReference>
<evidence type="ECO:0000256" key="6">
    <source>
        <dbReference type="SAM" id="Coils"/>
    </source>
</evidence>
<dbReference type="Proteomes" id="UP001165740">
    <property type="component" value="Chromosome 9"/>
</dbReference>
<evidence type="ECO:0000256" key="2">
    <source>
        <dbReference type="ARBA" id="ARBA00022729"/>
    </source>
</evidence>
<dbReference type="InterPro" id="IPR049883">
    <property type="entry name" value="NOTCH1_EGF-like"/>
</dbReference>
<dbReference type="InterPro" id="IPR000152">
    <property type="entry name" value="EGF-type_Asp/Asn_hydroxyl_site"/>
</dbReference>
<evidence type="ECO:0000256" key="7">
    <source>
        <dbReference type="SAM" id="SignalP"/>
    </source>
</evidence>
<feature type="signal peptide" evidence="7">
    <location>
        <begin position="1"/>
        <end position="20"/>
    </location>
</feature>
<evidence type="ECO:0000313" key="9">
    <source>
        <dbReference type="Proteomes" id="UP001165740"/>
    </source>
</evidence>
<dbReference type="RefSeq" id="XP_055896191.1">
    <property type="nucleotide sequence ID" value="XM_056040216.1"/>
</dbReference>
<dbReference type="GO" id="GO:0005509">
    <property type="term" value="F:calcium ion binding"/>
    <property type="evidence" value="ECO:0007669"/>
    <property type="project" value="InterPro"/>
</dbReference>
<dbReference type="RefSeq" id="XP_055896192.1">
    <property type="nucleotide sequence ID" value="XM_056040217.1"/>
</dbReference>
<keyword evidence="6" id="KW-0175">Coiled coil</keyword>
<evidence type="ECO:0000256" key="3">
    <source>
        <dbReference type="ARBA" id="ARBA00022737"/>
    </source>
</evidence>